<dbReference type="EMBL" id="UINC01198584">
    <property type="protein sequence ID" value="SVE16604.1"/>
    <property type="molecule type" value="Genomic_DNA"/>
</dbReference>
<dbReference type="AlphaFoldDB" id="A0A383B9Q0"/>
<reference evidence="1" key="1">
    <citation type="submission" date="2018-05" db="EMBL/GenBank/DDBJ databases">
        <authorList>
            <person name="Lanie J.A."/>
            <person name="Ng W.-L."/>
            <person name="Kazmierczak K.M."/>
            <person name="Andrzejewski T.M."/>
            <person name="Davidsen T.M."/>
            <person name="Wayne K.J."/>
            <person name="Tettelin H."/>
            <person name="Glass J.I."/>
            <person name="Rusch D."/>
            <person name="Podicherti R."/>
            <person name="Tsui H.-C.T."/>
            <person name="Winkler M.E."/>
        </authorList>
    </citation>
    <scope>NUCLEOTIDE SEQUENCE</scope>
</reference>
<accession>A0A383B9Q0</accession>
<feature type="non-terminal residue" evidence="1">
    <location>
        <position position="247"/>
    </location>
</feature>
<protein>
    <submittedName>
        <fullName evidence="1">Uncharacterized protein</fullName>
    </submittedName>
</protein>
<proteinExistence type="predicted"/>
<feature type="non-terminal residue" evidence="1">
    <location>
        <position position="1"/>
    </location>
</feature>
<gene>
    <name evidence="1" type="ORF">METZ01_LOCUS469458</name>
</gene>
<organism evidence="1">
    <name type="scientific">marine metagenome</name>
    <dbReference type="NCBI Taxonomy" id="408172"/>
    <lineage>
        <taxon>unclassified sequences</taxon>
        <taxon>metagenomes</taxon>
        <taxon>ecological metagenomes</taxon>
    </lineage>
</organism>
<evidence type="ECO:0000313" key="1">
    <source>
        <dbReference type="EMBL" id="SVE16604.1"/>
    </source>
</evidence>
<sequence>NTVACAVIASMLLDQEWLASAHIAKIGDAFVVEARLFDSHTGRVINVATYDHELSLEGLQTRGMHNLAEILLSTRVPMEVHKRQNLLYIKTKPSGAMVRVGKDTLSGNTPMALDRVLVESRPIIILKKGFQPFIVKQLPEDISDILYIELQHLVPQIGHLSFADPAPEGLVIVSSDGDDRFLVEEGAIEFNELDAGQYHLESGDFIIHKGEFRIRHRRTTQIDPDIYRISDIEKERDSYKLKRNLML</sequence>
<name>A0A383B9Q0_9ZZZZ</name>